<protein>
    <submittedName>
        <fullName evidence="2">Uncharacterized protein</fullName>
    </submittedName>
</protein>
<feature type="region of interest" description="Disordered" evidence="1">
    <location>
        <begin position="1"/>
        <end position="20"/>
    </location>
</feature>
<dbReference type="EMBL" id="OA914674">
    <property type="protein sequence ID" value="CAD7285959.1"/>
    <property type="molecule type" value="Genomic_DNA"/>
</dbReference>
<feature type="region of interest" description="Disordered" evidence="1">
    <location>
        <begin position="69"/>
        <end position="90"/>
    </location>
</feature>
<feature type="compositionally biased region" description="Low complexity" evidence="1">
    <location>
        <begin position="80"/>
        <end position="90"/>
    </location>
</feature>
<evidence type="ECO:0000313" key="2">
    <source>
        <dbReference type="EMBL" id="CAD7285959.1"/>
    </source>
</evidence>
<keyword evidence="3" id="KW-1185">Reference proteome</keyword>
<dbReference type="EMBL" id="CAJPEX010032637">
    <property type="protein sequence ID" value="CAG0926111.1"/>
    <property type="molecule type" value="Genomic_DNA"/>
</dbReference>
<organism evidence="2">
    <name type="scientific">Notodromas monacha</name>
    <dbReference type="NCBI Taxonomy" id="399045"/>
    <lineage>
        <taxon>Eukaryota</taxon>
        <taxon>Metazoa</taxon>
        <taxon>Ecdysozoa</taxon>
        <taxon>Arthropoda</taxon>
        <taxon>Crustacea</taxon>
        <taxon>Oligostraca</taxon>
        <taxon>Ostracoda</taxon>
        <taxon>Podocopa</taxon>
        <taxon>Podocopida</taxon>
        <taxon>Cypridocopina</taxon>
        <taxon>Cypridoidea</taxon>
        <taxon>Cyprididae</taxon>
        <taxon>Notodromas</taxon>
    </lineage>
</organism>
<reference evidence="2" key="1">
    <citation type="submission" date="2020-11" db="EMBL/GenBank/DDBJ databases">
        <authorList>
            <person name="Tran Van P."/>
        </authorList>
    </citation>
    <scope>NUCLEOTIDE SEQUENCE</scope>
</reference>
<evidence type="ECO:0000313" key="3">
    <source>
        <dbReference type="Proteomes" id="UP000678499"/>
    </source>
</evidence>
<dbReference type="AlphaFoldDB" id="A0A7R9C4H2"/>
<proteinExistence type="predicted"/>
<name>A0A7R9C4H2_9CRUS</name>
<evidence type="ECO:0000256" key="1">
    <source>
        <dbReference type="SAM" id="MobiDB-lite"/>
    </source>
</evidence>
<gene>
    <name evidence="2" type="ORF">NMOB1V02_LOCUS13561</name>
</gene>
<sequence>MDSLEQPKIQKQPFDNASFVPDDLDDIKSISSASTQISLPNAAVQKKHSKDENALRKIAETFAAKLTRLKETKPGSSRKNANNISNNNNN</sequence>
<dbReference type="Proteomes" id="UP000678499">
    <property type="component" value="Unassembled WGS sequence"/>
</dbReference>
<feature type="non-terminal residue" evidence="2">
    <location>
        <position position="1"/>
    </location>
</feature>
<accession>A0A7R9C4H2</accession>